<evidence type="ECO:0000256" key="1">
    <source>
        <dbReference type="SAM" id="MobiDB-lite"/>
    </source>
</evidence>
<dbReference type="EMBL" id="JACVVK020000063">
    <property type="protein sequence ID" value="KAK7496896.1"/>
    <property type="molecule type" value="Genomic_DNA"/>
</dbReference>
<proteinExistence type="predicted"/>
<reference evidence="2 3" key="1">
    <citation type="journal article" date="2023" name="Sci. Data">
        <title>Genome assembly of the Korean intertidal mud-creeper Batillaria attramentaria.</title>
        <authorList>
            <person name="Patra A.K."/>
            <person name="Ho P.T."/>
            <person name="Jun S."/>
            <person name="Lee S.J."/>
            <person name="Kim Y."/>
            <person name="Won Y.J."/>
        </authorList>
    </citation>
    <scope>NUCLEOTIDE SEQUENCE [LARGE SCALE GENOMIC DNA]</scope>
    <source>
        <strain evidence="2">Wonlab-2016</strain>
    </source>
</reference>
<keyword evidence="3" id="KW-1185">Reference proteome</keyword>
<accession>A0ABD0LC45</accession>
<name>A0ABD0LC45_9CAEN</name>
<dbReference type="Proteomes" id="UP001519460">
    <property type="component" value="Unassembled WGS sequence"/>
</dbReference>
<evidence type="ECO:0008006" key="4">
    <source>
        <dbReference type="Google" id="ProtNLM"/>
    </source>
</evidence>
<comment type="caution">
    <text evidence="2">The sequence shown here is derived from an EMBL/GenBank/DDBJ whole genome shotgun (WGS) entry which is preliminary data.</text>
</comment>
<sequence>MSHGSHRNWRRPTETSRDHFTGVAFSSSWLLRGSLTLGLPWVRDQRSADNTPRGCPIGGADRSQHAGRVEHPTHAGVLYSEMRELRPSVVLVTGEANSYIEDAKDIPVPKFLPTNANFFHHVGETAVLECAVENLNRKKCPIELSKRVTCINPACSTHYPKPGLIWAARWANMVDSMGTKGACPSFFRTLLAASAEANPAFV</sequence>
<protein>
    <recommendedName>
        <fullName evidence="4">Ig-like domain-containing protein</fullName>
    </recommendedName>
</protein>
<gene>
    <name evidence="2" type="ORF">BaRGS_00011876</name>
</gene>
<feature type="region of interest" description="Disordered" evidence="1">
    <location>
        <begin position="48"/>
        <end position="68"/>
    </location>
</feature>
<organism evidence="2 3">
    <name type="scientific">Batillaria attramentaria</name>
    <dbReference type="NCBI Taxonomy" id="370345"/>
    <lineage>
        <taxon>Eukaryota</taxon>
        <taxon>Metazoa</taxon>
        <taxon>Spiralia</taxon>
        <taxon>Lophotrochozoa</taxon>
        <taxon>Mollusca</taxon>
        <taxon>Gastropoda</taxon>
        <taxon>Caenogastropoda</taxon>
        <taxon>Sorbeoconcha</taxon>
        <taxon>Cerithioidea</taxon>
        <taxon>Batillariidae</taxon>
        <taxon>Batillaria</taxon>
    </lineage>
</organism>
<evidence type="ECO:0000313" key="2">
    <source>
        <dbReference type="EMBL" id="KAK7496896.1"/>
    </source>
</evidence>
<dbReference type="AlphaFoldDB" id="A0ABD0LC45"/>
<evidence type="ECO:0000313" key="3">
    <source>
        <dbReference type="Proteomes" id="UP001519460"/>
    </source>
</evidence>